<comment type="caution">
    <text evidence="2">The sequence shown here is derived from an EMBL/GenBank/DDBJ whole genome shotgun (WGS) entry which is preliminary data.</text>
</comment>
<organism evidence="2 3">
    <name type="scientific">Apiospora phragmitis</name>
    <dbReference type="NCBI Taxonomy" id="2905665"/>
    <lineage>
        <taxon>Eukaryota</taxon>
        <taxon>Fungi</taxon>
        <taxon>Dikarya</taxon>
        <taxon>Ascomycota</taxon>
        <taxon>Pezizomycotina</taxon>
        <taxon>Sordariomycetes</taxon>
        <taxon>Xylariomycetidae</taxon>
        <taxon>Amphisphaeriales</taxon>
        <taxon>Apiosporaceae</taxon>
        <taxon>Apiospora</taxon>
    </lineage>
</organism>
<feature type="compositionally biased region" description="Polar residues" evidence="1">
    <location>
        <begin position="10"/>
        <end position="31"/>
    </location>
</feature>
<evidence type="ECO:0000313" key="2">
    <source>
        <dbReference type="EMBL" id="KAK8041109.1"/>
    </source>
</evidence>
<feature type="region of interest" description="Disordered" evidence="1">
    <location>
        <begin position="1"/>
        <end position="51"/>
    </location>
</feature>
<sequence length="416" mass="45746">MTPAGRESEGSTPSEPMTASNKAASPVTRSQVRSREQAEAPARGRRQLPCGDIERPCASEEAEMQEDAHGPANMLLIVCGCVGSVPDARSQLFETAGLAQHSLLTDIQTGEASCAAEPVFTIAEDWTFQHFRCVFRTGFVDPALLNAVMLSLAIATTKGKIDGECLGYRGQAISHIRERVSHRNEATTESAIGAILLLAGVETREALPADFFDIPTGFQLRSHLFNNEFLEVFKDVRALQWIRDHPIYSRNNPADMALINDQTASIQSRLAGLRHLQPTMGCFRLAAYICSVMLCCSVWCAAVFPSEISSQLLRVLQQTNNESLWDDDPDLLLWTIYIGGTFAPRGTVRSSYVALLRSNHAARFKGLYTSWPGTLGVLKQFVWSDGAFLVQVRAFWDEVQSLDGQINQSGFKGVSR</sequence>
<dbReference type="RefSeq" id="XP_066708654.1">
    <property type="nucleotide sequence ID" value="XM_066865525.1"/>
</dbReference>
<reference evidence="2 3" key="1">
    <citation type="submission" date="2023-01" db="EMBL/GenBank/DDBJ databases">
        <title>Analysis of 21 Apiospora genomes using comparative genomics revels a genus with tremendous synthesis potential of carbohydrate active enzymes and secondary metabolites.</title>
        <authorList>
            <person name="Sorensen T."/>
        </authorList>
    </citation>
    <scope>NUCLEOTIDE SEQUENCE [LARGE SCALE GENOMIC DNA]</scope>
    <source>
        <strain evidence="2 3">CBS 135458</strain>
    </source>
</reference>
<proteinExistence type="predicted"/>
<accession>A0ABR1T3E4</accession>
<evidence type="ECO:0000256" key="1">
    <source>
        <dbReference type="SAM" id="MobiDB-lite"/>
    </source>
</evidence>
<gene>
    <name evidence="2" type="ORF">PG994_014116</name>
</gene>
<dbReference type="GeneID" id="92098588"/>
<dbReference type="Proteomes" id="UP001480595">
    <property type="component" value="Unassembled WGS sequence"/>
</dbReference>
<dbReference type="EMBL" id="JAQQWL010000015">
    <property type="protein sequence ID" value="KAK8041109.1"/>
    <property type="molecule type" value="Genomic_DNA"/>
</dbReference>
<name>A0ABR1T3E4_9PEZI</name>
<dbReference type="PANTHER" id="PTHR37540:SF5">
    <property type="entry name" value="TRANSCRIPTION FACTOR DOMAIN-CONTAINING PROTEIN"/>
    <property type="match status" value="1"/>
</dbReference>
<dbReference type="PANTHER" id="PTHR37540">
    <property type="entry name" value="TRANSCRIPTION FACTOR (ACR-2), PUTATIVE-RELATED-RELATED"/>
    <property type="match status" value="1"/>
</dbReference>
<evidence type="ECO:0000313" key="3">
    <source>
        <dbReference type="Proteomes" id="UP001480595"/>
    </source>
</evidence>
<protein>
    <submittedName>
        <fullName evidence="2">Uncharacterized protein</fullName>
    </submittedName>
</protein>
<keyword evidence="3" id="KW-1185">Reference proteome</keyword>